<dbReference type="InterPro" id="IPR008979">
    <property type="entry name" value="Galactose-bd-like_sf"/>
</dbReference>
<dbReference type="EMBL" id="JAPFFF010000019">
    <property type="protein sequence ID" value="KAK8857977.1"/>
    <property type="molecule type" value="Genomic_DNA"/>
</dbReference>
<evidence type="ECO:0000313" key="2">
    <source>
        <dbReference type="Proteomes" id="UP001470230"/>
    </source>
</evidence>
<dbReference type="Proteomes" id="UP001470230">
    <property type="component" value="Unassembled WGS sequence"/>
</dbReference>
<reference evidence="1 2" key="1">
    <citation type="submission" date="2024-04" db="EMBL/GenBank/DDBJ databases">
        <title>Tritrichomonas musculus Genome.</title>
        <authorList>
            <person name="Alves-Ferreira E."/>
            <person name="Grigg M."/>
            <person name="Lorenzi H."/>
            <person name="Galac M."/>
        </authorList>
    </citation>
    <scope>NUCLEOTIDE SEQUENCE [LARGE SCALE GENOMIC DNA]</scope>
    <source>
        <strain evidence="1 2">EAF2021</strain>
    </source>
</reference>
<dbReference type="SUPFAM" id="SSF49785">
    <property type="entry name" value="Galactose-binding domain-like"/>
    <property type="match status" value="1"/>
</dbReference>
<proteinExistence type="predicted"/>
<comment type="caution">
    <text evidence="1">The sequence shown here is derived from an EMBL/GenBank/DDBJ whole genome shotgun (WGS) entry which is preliminary data.</text>
</comment>
<gene>
    <name evidence="1" type="ORF">M9Y10_013077</name>
</gene>
<protein>
    <submittedName>
        <fullName evidence="1">E3 ubiquitin-protein ligase HTD1</fullName>
    </submittedName>
</protein>
<name>A0ABR2I627_9EUKA</name>
<accession>A0ABR2I627</accession>
<sequence length="203" mass="23149">MKYLLNFLKSKQQLQHLFDEKLPLEGIFSDIIKLFGKNSIVVSTSGNSNSDYCNTLNKKFIGAWISSPNPNSWIKFDVKTIRIAILGYTLRVCPASRNVAAPHSWCIEGSNDNFKWFLIDEHRKDYCLQSSKPQNFSCQAQLLKTEVPDVSSNMPNYTNTVNNKITDNNSFRYIRIRQTDVNVLGGNSLCLSNIELFGYFSTL</sequence>
<organism evidence="1 2">
    <name type="scientific">Tritrichomonas musculus</name>
    <dbReference type="NCBI Taxonomy" id="1915356"/>
    <lineage>
        <taxon>Eukaryota</taxon>
        <taxon>Metamonada</taxon>
        <taxon>Parabasalia</taxon>
        <taxon>Tritrichomonadida</taxon>
        <taxon>Tritrichomonadidae</taxon>
        <taxon>Tritrichomonas</taxon>
    </lineage>
</organism>
<evidence type="ECO:0000313" key="1">
    <source>
        <dbReference type="EMBL" id="KAK8857977.1"/>
    </source>
</evidence>
<keyword evidence="2" id="KW-1185">Reference proteome</keyword>
<dbReference type="Gene3D" id="2.60.120.260">
    <property type="entry name" value="Galactose-binding domain-like"/>
    <property type="match status" value="1"/>
</dbReference>